<dbReference type="RefSeq" id="WP_093884751.1">
    <property type="nucleotide sequence ID" value="NZ_FOBS01000040.1"/>
</dbReference>
<proteinExistence type="predicted"/>
<dbReference type="EMBL" id="FOBS01000040">
    <property type="protein sequence ID" value="SEM73492.1"/>
    <property type="molecule type" value="Genomic_DNA"/>
</dbReference>
<sequence>MKAAGKQEQIKIVGIYLIIVLALLRFLIYPLYTGLEKQEQLLDELQKNYSLKLRILNMQQRGDAHLSPVVEKGELSPYLYDKTQSLTQVQLDIVHRLNVLAKEKGGALVRFEMLETIPRNTLSEAPVTLWFSGQPQALMNILQAAEKTGKALEIKGMEISKGTKDYLLSLTLSAYRLEK</sequence>
<dbReference type="OrthoDB" id="9833133at2"/>
<gene>
    <name evidence="2" type="ORF">SAMN04489760_1407</name>
</gene>
<evidence type="ECO:0000313" key="2">
    <source>
        <dbReference type="EMBL" id="SEM73492.1"/>
    </source>
</evidence>
<keyword evidence="1" id="KW-0812">Transmembrane</keyword>
<organism evidence="2 3">
    <name type="scientific">Syntrophus gentianae</name>
    <dbReference type="NCBI Taxonomy" id="43775"/>
    <lineage>
        <taxon>Bacteria</taxon>
        <taxon>Pseudomonadati</taxon>
        <taxon>Thermodesulfobacteriota</taxon>
        <taxon>Syntrophia</taxon>
        <taxon>Syntrophales</taxon>
        <taxon>Syntrophaceae</taxon>
        <taxon>Syntrophus</taxon>
    </lineage>
</organism>
<keyword evidence="1" id="KW-0472">Membrane</keyword>
<evidence type="ECO:0000313" key="3">
    <source>
        <dbReference type="Proteomes" id="UP000198744"/>
    </source>
</evidence>
<name>A0A1H8ARZ6_9BACT</name>
<evidence type="ECO:0000256" key="1">
    <source>
        <dbReference type="SAM" id="Phobius"/>
    </source>
</evidence>
<accession>A0A1H8ARZ6</accession>
<dbReference type="STRING" id="43775.SAMN04489760_1407"/>
<dbReference type="Gene3D" id="3.30.70.60">
    <property type="match status" value="1"/>
</dbReference>
<feature type="transmembrane region" description="Helical" evidence="1">
    <location>
        <begin position="12"/>
        <end position="32"/>
    </location>
</feature>
<reference evidence="2 3" key="1">
    <citation type="submission" date="2016-10" db="EMBL/GenBank/DDBJ databases">
        <authorList>
            <person name="de Groot N.N."/>
        </authorList>
    </citation>
    <scope>NUCLEOTIDE SEQUENCE [LARGE SCALE GENOMIC DNA]</scope>
    <source>
        <strain evidence="2 3">DSM 8423</strain>
    </source>
</reference>
<keyword evidence="1" id="KW-1133">Transmembrane helix</keyword>
<dbReference type="AlphaFoldDB" id="A0A1H8ARZ6"/>
<evidence type="ECO:0008006" key="4">
    <source>
        <dbReference type="Google" id="ProtNLM"/>
    </source>
</evidence>
<dbReference type="Proteomes" id="UP000198744">
    <property type="component" value="Unassembled WGS sequence"/>
</dbReference>
<keyword evidence="3" id="KW-1185">Reference proteome</keyword>
<dbReference type="InterPro" id="IPR014717">
    <property type="entry name" value="Transl_elong_EF1B/ribsomal_bS6"/>
</dbReference>
<protein>
    <recommendedName>
        <fullName evidence="4">General secretion pathway protein M</fullName>
    </recommendedName>
</protein>